<reference evidence="1" key="1">
    <citation type="journal article" date="2014" name="Genome Announc.">
        <title>Draft Genome Sequences of Three Alkaliphilic Bacillus Strains, Bacillus wakoensis JCM 9140T, Bacillus akibai JCM 9157T, and Bacillus hemicellulosilyticus JCM 9152T.</title>
        <authorList>
            <person name="Yuki M."/>
            <person name="Oshima K."/>
            <person name="Suda W."/>
            <person name="Oshida Y."/>
            <person name="Kitamura K."/>
            <person name="Iida T."/>
            <person name="Hattori M."/>
            <person name="Ohkuma M."/>
        </authorList>
    </citation>
    <scope>NUCLEOTIDE SEQUENCE [LARGE SCALE GENOMIC DNA]</scope>
    <source>
        <strain evidence="1">JCM 9152</strain>
    </source>
</reference>
<comment type="caution">
    <text evidence="1">The sequence shown here is derived from an EMBL/GenBank/DDBJ whole genome shotgun (WGS) entry which is preliminary data.</text>
</comment>
<evidence type="ECO:0000313" key="2">
    <source>
        <dbReference type="Proteomes" id="UP000018895"/>
    </source>
</evidence>
<gene>
    <name evidence="1" type="ORF">JCM9152_4345</name>
</gene>
<keyword evidence="2" id="KW-1185">Reference proteome</keyword>
<accession>W4QKX9</accession>
<name>W4QKX9_9BACI</name>
<dbReference type="OrthoDB" id="9798761at2"/>
<sequence>MTALFQKKLTINGGFKTSPFWLNGSISSNTEWNKQTIEKRSEALAARAIDV</sequence>
<protein>
    <submittedName>
        <fullName evidence="1">Uncharacterized protein</fullName>
    </submittedName>
</protein>
<organism evidence="1 2">
    <name type="scientific">Halalkalibacter hemicellulosilyticusJCM 9152</name>
    <dbReference type="NCBI Taxonomy" id="1236971"/>
    <lineage>
        <taxon>Bacteria</taxon>
        <taxon>Bacillati</taxon>
        <taxon>Bacillota</taxon>
        <taxon>Bacilli</taxon>
        <taxon>Bacillales</taxon>
        <taxon>Bacillaceae</taxon>
        <taxon>Halalkalibacter</taxon>
    </lineage>
</organism>
<dbReference type="Proteomes" id="UP000018895">
    <property type="component" value="Unassembled WGS sequence"/>
</dbReference>
<evidence type="ECO:0000313" key="1">
    <source>
        <dbReference type="EMBL" id="GAE32780.1"/>
    </source>
</evidence>
<proteinExistence type="predicted"/>
<dbReference type="AlphaFoldDB" id="W4QKX9"/>
<dbReference type="EMBL" id="BAUU01000051">
    <property type="protein sequence ID" value="GAE32780.1"/>
    <property type="molecule type" value="Genomic_DNA"/>
</dbReference>